<dbReference type="KEGG" id="mmas:MYMAC_005125"/>
<accession>A0A250K0R0</accession>
<dbReference type="EMBL" id="CP022203">
    <property type="protein sequence ID" value="ATB49480.1"/>
    <property type="molecule type" value="Genomic_DNA"/>
</dbReference>
<reference evidence="1 2" key="1">
    <citation type="submission" date="2017-06" db="EMBL/GenBank/DDBJ databases">
        <title>Sequencing and comparative analysis of myxobacterial genomes.</title>
        <authorList>
            <person name="Rupp O."/>
            <person name="Goesmann A."/>
            <person name="Sogaard-Andersen L."/>
        </authorList>
    </citation>
    <scope>NUCLEOTIDE SEQUENCE [LARGE SCALE GENOMIC DNA]</scope>
    <source>
        <strain evidence="1 2">DSM 14697</strain>
    </source>
</reference>
<dbReference type="Proteomes" id="UP000217343">
    <property type="component" value="Chromosome"/>
</dbReference>
<keyword evidence="2" id="KW-1185">Reference proteome</keyword>
<sequence length="67" mass="7096">MDVARYNVALTLHYSLVGMARQDASQADHVANTCVAYRVPGICALLQNANTGGESTPSDIVGLNFVD</sequence>
<dbReference type="RefSeq" id="WP_095960019.1">
    <property type="nucleotide sequence ID" value="NZ_CP022203.1"/>
</dbReference>
<name>A0A250K0R0_9BACT</name>
<protein>
    <submittedName>
        <fullName evidence="1">Uncharacterized protein</fullName>
    </submittedName>
</protein>
<evidence type="ECO:0000313" key="1">
    <source>
        <dbReference type="EMBL" id="ATB49480.1"/>
    </source>
</evidence>
<gene>
    <name evidence="1" type="ORF">MYMAC_005125</name>
</gene>
<organism evidence="1 2">
    <name type="scientific">Corallococcus macrosporus DSM 14697</name>
    <dbReference type="NCBI Taxonomy" id="1189310"/>
    <lineage>
        <taxon>Bacteria</taxon>
        <taxon>Pseudomonadati</taxon>
        <taxon>Myxococcota</taxon>
        <taxon>Myxococcia</taxon>
        <taxon>Myxococcales</taxon>
        <taxon>Cystobacterineae</taxon>
        <taxon>Myxococcaceae</taxon>
        <taxon>Corallococcus</taxon>
    </lineage>
</organism>
<evidence type="ECO:0000313" key="2">
    <source>
        <dbReference type="Proteomes" id="UP000217343"/>
    </source>
</evidence>
<dbReference type="AlphaFoldDB" id="A0A250K0R0"/>
<proteinExistence type="predicted"/>
<dbReference type="OrthoDB" id="5515386at2"/>